<evidence type="ECO:0000256" key="4">
    <source>
        <dbReference type="ARBA" id="ARBA00022989"/>
    </source>
</evidence>
<dbReference type="GO" id="GO:0022857">
    <property type="term" value="F:transmembrane transporter activity"/>
    <property type="evidence" value="ECO:0007669"/>
    <property type="project" value="InterPro"/>
</dbReference>
<sequence>MNCSRNTVLFYISSLFGNVYLERAIWILYYQSIGLSFLEISILQALINASMFLFDVPGGIFADKFGRKASLIVGRLLIIAYYVIVLSTTNVAALGAGSILFGAGMVCISGADQAFLFDSIKTEDSNDNYTKLYGIFNGLSLLTLSFSMECGGLIQKHSWFLVYFLSIVFQSCSLFFTTMLKENNRYHSAVDNVRDKSMSPRGLNISSASKFFITAVALFWGIASIYNMFNQKLLSSVGLPVSSVALIYAVGSPVVALFSMLAHRFENMFSSKIVLICGFLISGVLFSIIMDRSVYIYTVSFIGVSCLYNLTEPIVYNKLNGLVTSEKRATFLSFINVLSSAFMFVLLPGIGFLGDRLSLSMIFTVLGLISCILCIIGVVLEYRKRSITTIQ</sequence>
<evidence type="ECO:0000313" key="8">
    <source>
        <dbReference type="EMBL" id="TDY38868.1"/>
    </source>
</evidence>
<dbReference type="InterPro" id="IPR053160">
    <property type="entry name" value="MFS_DHA3_Transporter"/>
</dbReference>
<dbReference type="PANTHER" id="PTHR23530">
    <property type="entry name" value="TRANSPORT PROTEIN-RELATED"/>
    <property type="match status" value="1"/>
</dbReference>
<feature type="transmembrane region" description="Helical" evidence="6">
    <location>
        <begin position="91"/>
        <end position="111"/>
    </location>
</feature>
<dbReference type="EMBL" id="SORF01000030">
    <property type="protein sequence ID" value="TDY38868.1"/>
    <property type="molecule type" value="Genomic_DNA"/>
</dbReference>
<gene>
    <name evidence="8" type="ORF">C7445_1301</name>
</gene>
<proteinExistence type="predicted"/>
<feature type="transmembrane region" description="Helical" evidence="6">
    <location>
        <begin position="331"/>
        <end position="353"/>
    </location>
</feature>
<evidence type="ECO:0000256" key="2">
    <source>
        <dbReference type="ARBA" id="ARBA00022448"/>
    </source>
</evidence>
<dbReference type="InterPro" id="IPR005829">
    <property type="entry name" value="Sugar_transporter_CS"/>
</dbReference>
<dbReference type="Proteomes" id="UP000294581">
    <property type="component" value="Unassembled WGS sequence"/>
</dbReference>
<dbReference type="InterPro" id="IPR036259">
    <property type="entry name" value="MFS_trans_sf"/>
</dbReference>
<reference evidence="8 9" key="1">
    <citation type="submission" date="2019-03" db="EMBL/GenBank/DDBJ databases">
        <title>Genomic Encyclopedia of Type Strains, Phase IV (KMG-IV): sequencing the most valuable type-strain genomes for metagenomic binning, comparative biology and taxonomic classification.</title>
        <authorList>
            <person name="Goeker M."/>
        </authorList>
    </citation>
    <scope>NUCLEOTIDE SEQUENCE [LARGE SCALE GENOMIC DNA]</scope>
    <source>
        <strain evidence="8 9">DSM 17974</strain>
    </source>
</reference>
<keyword evidence="4 6" id="KW-1133">Transmembrane helix</keyword>
<name>A0A4R8L9L7_9BACL</name>
<feature type="transmembrane region" description="Helical" evidence="6">
    <location>
        <begin position="273"/>
        <end position="289"/>
    </location>
</feature>
<evidence type="ECO:0000256" key="3">
    <source>
        <dbReference type="ARBA" id="ARBA00022692"/>
    </source>
</evidence>
<comment type="subcellular location">
    <subcellularLocation>
        <location evidence="1">Cell membrane</location>
        <topology evidence="1">Multi-pass membrane protein</topology>
    </subcellularLocation>
</comment>
<accession>A0A4R8L9L7</accession>
<feature type="transmembrane region" description="Helical" evidence="6">
    <location>
        <begin position="7"/>
        <end position="29"/>
    </location>
</feature>
<organism evidence="8 9">
    <name type="scientific">Alicyclobacillus sacchari</name>
    <dbReference type="NCBI Taxonomy" id="392010"/>
    <lineage>
        <taxon>Bacteria</taxon>
        <taxon>Bacillati</taxon>
        <taxon>Bacillota</taxon>
        <taxon>Bacilli</taxon>
        <taxon>Bacillales</taxon>
        <taxon>Alicyclobacillaceae</taxon>
        <taxon>Alicyclobacillus</taxon>
    </lineage>
</organism>
<comment type="caution">
    <text evidence="8">The sequence shown here is derived from an EMBL/GenBank/DDBJ whole genome shotgun (WGS) entry which is preliminary data.</text>
</comment>
<feature type="transmembrane region" description="Helical" evidence="6">
    <location>
        <begin position="132"/>
        <end position="154"/>
    </location>
</feature>
<dbReference type="Gene3D" id="1.20.1250.20">
    <property type="entry name" value="MFS general substrate transporter like domains"/>
    <property type="match status" value="1"/>
</dbReference>
<evidence type="ECO:0000256" key="6">
    <source>
        <dbReference type="SAM" id="Phobius"/>
    </source>
</evidence>
<dbReference type="GO" id="GO:0005886">
    <property type="term" value="C:plasma membrane"/>
    <property type="evidence" value="ECO:0007669"/>
    <property type="project" value="UniProtKB-SubCell"/>
</dbReference>
<feature type="transmembrane region" description="Helical" evidence="6">
    <location>
        <begin position="295"/>
        <end position="311"/>
    </location>
</feature>
<feature type="domain" description="Major facilitator superfamily (MFS) profile" evidence="7">
    <location>
        <begin position="1"/>
        <end position="385"/>
    </location>
</feature>
<dbReference type="PROSITE" id="PS50850">
    <property type="entry name" value="MFS"/>
    <property type="match status" value="1"/>
</dbReference>
<dbReference type="InterPro" id="IPR011701">
    <property type="entry name" value="MFS"/>
</dbReference>
<feature type="transmembrane region" description="Helical" evidence="6">
    <location>
        <begin position="241"/>
        <end position="261"/>
    </location>
</feature>
<feature type="transmembrane region" description="Helical" evidence="6">
    <location>
        <begin position="359"/>
        <end position="380"/>
    </location>
</feature>
<dbReference type="SUPFAM" id="SSF103473">
    <property type="entry name" value="MFS general substrate transporter"/>
    <property type="match status" value="1"/>
</dbReference>
<dbReference type="InterPro" id="IPR020846">
    <property type="entry name" value="MFS_dom"/>
</dbReference>
<feature type="transmembrane region" description="Helical" evidence="6">
    <location>
        <begin position="211"/>
        <end position="229"/>
    </location>
</feature>
<keyword evidence="5 6" id="KW-0472">Membrane</keyword>
<evidence type="ECO:0000256" key="1">
    <source>
        <dbReference type="ARBA" id="ARBA00004651"/>
    </source>
</evidence>
<evidence type="ECO:0000259" key="7">
    <source>
        <dbReference type="PROSITE" id="PS50850"/>
    </source>
</evidence>
<keyword evidence="3 6" id="KW-0812">Transmembrane</keyword>
<feature type="transmembrane region" description="Helical" evidence="6">
    <location>
        <begin position="160"/>
        <end position="180"/>
    </location>
</feature>
<feature type="transmembrane region" description="Helical" evidence="6">
    <location>
        <begin position="68"/>
        <end position="85"/>
    </location>
</feature>
<evidence type="ECO:0000256" key="5">
    <source>
        <dbReference type="ARBA" id="ARBA00023136"/>
    </source>
</evidence>
<protein>
    <submittedName>
        <fullName evidence="8">MFS transporter</fullName>
    </submittedName>
</protein>
<dbReference type="Pfam" id="PF07690">
    <property type="entry name" value="MFS_1"/>
    <property type="match status" value="1"/>
</dbReference>
<dbReference type="PROSITE" id="PS00216">
    <property type="entry name" value="SUGAR_TRANSPORT_1"/>
    <property type="match status" value="1"/>
</dbReference>
<dbReference type="PANTHER" id="PTHR23530:SF1">
    <property type="entry name" value="PERMEASE, MAJOR FACILITATOR SUPERFAMILY-RELATED"/>
    <property type="match status" value="1"/>
</dbReference>
<keyword evidence="2" id="KW-0813">Transport</keyword>
<keyword evidence="9" id="KW-1185">Reference proteome</keyword>
<dbReference type="AlphaFoldDB" id="A0A4R8L9L7"/>
<feature type="transmembrane region" description="Helical" evidence="6">
    <location>
        <begin position="35"/>
        <end position="56"/>
    </location>
</feature>
<evidence type="ECO:0000313" key="9">
    <source>
        <dbReference type="Proteomes" id="UP000294581"/>
    </source>
</evidence>